<dbReference type="PANTHER" id="PTHR24559">
    <property type="entry name" value="TRANSPOSON TY3-I GAG-POL POLYPROTEIN"/>
    <property type="match status" value="1"/>
</dbReference>
<protein>
    <submittedName>
        <fullName evidence="1">Uncharacterized protein</fullName>
    </submittedName>
</protein>
<dbReference type="OrthoDB" id="3254954at2759"/>
<dbReference type="EMBL" id="KN834808">
    <property type="protein sequence ID" value="KIK55238.1"/>
    <property type="molecule type" value="Genomic_DNA"/>
</dbReference>
<dbReference type="CDD" id="cd00303">
    <property type="entry name" value="retropepsin_like"/>
    <property type="match status" value="1"/>
</dbReference>
<sequence length="262" mass="30357">MTCLLKIGGHTAHVMFDSGSSIDAISPHFANACSIKVFELESQEHLQLGTIGSRAKFEFGTWSPVTVGETNVDTWWDVVNIDKYSGIIGSRWMRRNEVVLDYIRDLIIINAELLFFPINETELEEQSGTVKYTNTDIPRLRTKWIKEYKDILAGVPETLPPLREINHRIQLIDENKRYNYYMPHCPDSLKVQLSEKLERYSRAQWWVSTTMPQAAPMLCIPKKNGKIRTIVDYQQQNENTVKDVTPFPDQDHIRSDVARHKY</sequence>
<dbReference type="InterPro" id="IPR043128">
    <property type="entry name" value="Rev_trsase/Diguanyl_cyclase"/>
</dbReference>
<evidence type="ECO:0000313" key="1">
    <source>
        <dbReference type="EMBL" id="KIK55238.1"/>
    </source>
</evidence>
<dbReference type="InterPro" id="IPR053134">
    <property type="entry name" value="RNA-dir_DNA_polymerase"/>
</dbReference>
<dbReference type="Gene3D" id="3.10.10.10">
    <property type="entry name" value="HIV Type 1 Reverse Transcriptase, subunit A, domain 1"/>
    <property type="match status" value="1"/>
</dbReference>
<proteinExistence type="predicted"/>
<gene>
    <name evidence="1" type="ORF">GYMLUDRAFT_176015</name>
</gene>
<dbReference type="InterPro" id="IPR021109">
    <property type="entry name" value="Peptidase_aspartic_dom_sf"/>
</dbReference>
<dbReference type="Gene3D" id="3.30.70.270">
    <property type="match status" value="1"/>
</dbReference>
<evidence type="ECO:0000313" key="2">
    <source>
        <dbReference type="Proteomes" id="UP000053593"/>
    </source>
</evidence>
<keyword evidence="2" id="KW-1185">Reference proteome</keyword>
<dbReference type="Gene3D" id="2.40.70.10">
    <property type="entry name" value="Acid Proteases"/>
    <property type="match status" value="1"/>
</dbReference>
<name>A0A0D0CJM9_9AGAR</name>
<dbReference type="SUPFAM" id="SSF50630">
    <property type="entry name" value="Acid proteases"/>
    <property type="match status" value="1"/>
</dbReference>
<dbReference type="HOGENOM" id="CLU_047281_1_0_1"/>
<organism evidence="1 2">
    <name type="scientific">Collybiopsis luxurians FD-317 M1</name>
    <dbReference type="NCBI Taxonomy" id="944289"/>
    <lineage>
        <taxon>Eukaryota</taxon>
        <taxon>Fungi</taxon>
        <taxon>Dikarya</taxon>
        <taxon>Basidiomycota</taxon>
        <taxon>Agaricomycotina</taxon>
        <taxon>Agaricomycetes</taxon>
        <taxon>Agaricomycetidae</taxon>
        <taxon>Agaricales</taxon>
        <taxon>Marasmiineae</taxon>
        <taxon>Omphalotaceae</taxon>
        <taxon>Collybiopsis</taxon>
        <taxon>Collybiopsis luxurians</taxon>
    </lineage>
</organism>
<dbReference type="PANTHER" id="PTHR24559:SF444">
    <property type="entry name" value="REVERSE TRANSCRIPTASE DOMAIN-CONTAINING PROTEIN"/>
    <property type="match status" value="1"/>
</dbReference>
<dbReference type="SUPFAM" id="SSF56672">
    <property type="entry name" value="DNA/RNA polymerases"/>
    <property type="match status" value="1"/>
</dbReference>
<dbReference type="AlphaFoldDB" id="A0A0D0CJM9"/>
<dbReference type="Proteomes" id="UP000053593">
    <property type="component" value="Unassembled WGS sequence"/>
</dbReference>
<accession>A0A0D0CJM9</accession>
<reference evidence="1 2" key="1">
    <citation type="submission" date="2014-04" db="EMBL/GenBank/DDBJ databases">
        <title>Evolutionary Origins and Diversification of the Mycorrhizal Mutualists.</title>
        <authorList>
            <consortium name="DOE Joint Genome Institute"/>
            <consortium name="Mycorrhizal Genomics Consortium"/>
            <person name="Kohler A."/>
            <person name="Kuo A."/>
            <person name="Nagy L.G."/>
            <person name="Floudas D."/>
            <person name="Copeland A."/>
            <person name="Barry K.W."/>
            <person name="Cichocki N."/>
            <person name="Veneault-Fourrey C."/>
            <person name="LaButti K."/>
            <person name="Lindquist E.A."/>
            <person name="Lipzen A."/>
            <person name="Lundell T."/>
            <person name="Morin E."/>
            <person name="Murat C."/>
            <person name="Riley R."/>
            <person name="Ohm R."/>
            <person name="Sun H."/>
            <person name="Tunlid A."/>
            <person name="Henrissat B."/>
            <person name="Grigoriev I.V."/>
            <person name="Hibbett D.S."/>
            <person name="Martin F."/>
        </authorList>
    </citation>
    <scope>NUCLEOTIDE SEQUENCE [LARGE SCALE GENOMIC DNA]</scope>
    <source>
        <strain evidence="1 2">FD-317 M1</strain>
    </source>
</reference>
<dbReference type="InterPro" id="IPR043502">
    <property type="entry name" value="DNA/RNA_pol_sf"/>
</dbReference>